<protein>
    <submittedName>
        <fullName evidence="1">Heat shock protein HSP104</fullName>
    </submittedName>
</protein>
<name>A0ACD0P2A1_9BASI</name>
<evidence type="ECO:0000313" key="1">
    <source>
        <dbReference type="EMBL" id="PWN52140.1"/>
    </source>
</evidence>
<sequence length="918" mass="101056">MSGLEFTDRAQNSIGVALQLAKDHLHPQVAPVHLALALLTDDTNNSQGNQSTNPASESLFKSICSKAGVDASKLEEKLRTSIRKLPQQTPLPDDVSLSSATIKILKQADHLKKTQRDSFIAQDHLLLALIEDSTIKTLLKEAGLANENLIKTAITQSRGGRHIDSKSAEAGYDALGKYCTDLTALAAEGSLDPVIGRDNEIRRTVRILSRRTKNNAVLIGPPGVGKTAIVEGLAQRVVDRDVPPNLLGKILSLDMGALMAGAKYKGEYEERVKSVLSDIEKMTNDGTPCILFIDEMHLLMTGQGAESGSMDAANLLKPMLARGKLRVVGCTTLAEYRKYIEKDAALERRFQTIMVQEPTVEDCIAILRGIRDKYEVHHGVRILDAAIVSAAQLAKRYLGDRRLPDSAIDLVDEACADVRVSRETVPEEVDKLERKKLQLEIAVHALEREKDQQSKEALLETKKQITAIEDELGPIKAAYEAQKQKGDEINLVRRKIEEIKAKAAEAERRYDLATASDLKFYALPDLEARLKHLQDEERKREEEGKDHEGNSVTSDAIAAIVSRWTGIPVSRMLESERAKLLKLESTLAREVIGQEDAVKSVAQAIRLSRSGLSDSERPIASFLFAGSSGSGKTLLSRTLAKCMFDSPDAMVRIDASEFSEKHSISRLIGAPPGYVGYEEGGILTEAVRRRPFSIVLIDEIEKAAKEFITLLLGVIDAGRLTDSQGRLVSFKNCIIIMTSNLGSAYINDSETLDAPTRQLVNSAILAHFPPEFVNRIDSIVIFNKLNRADVRRIVDVRIKEVQKRIDANGGKCKLDLNEGAKDYLASIGFSPTMGARPLQRCIQQEVLSPLSILILSNQINLKEDERIEVVFDPHRNGLVVKPNHEATAGTELMDDEEMSDDFNDLGNGGARIEDEPLD</sequence>
<evidence type="ECO:0000313" key="2">
    <source>
        <dbReference type="Proteomes" id="UP000245626"/>
    </source>
</evidence>
<keyword evidence="2" id="KW-1185">Reference proteome</keyword>
<accession>A0ACD0P2A1</accession>
<reference evidence="1 2" key="1">
    <citation type="journal article" date="2018" name="Mol. Biol. Evol.">
        <title>Broad Genomic Sampling Reveals a Smut Pathogenic Ancestry of the Fungal Clade Ustilaginomycotina.</title>
        <authorList>
            <person name="Kijpornyongpan T."/>
            <person name="Mondo S.J."/>
            <person name="Barry K."/>
            <person name="Sandor L."/>
            <person name="Lee J."/>
            <person name="Lipzen A."/>
            <person name="Pangilinan J."/>
            <person name="LaButti K."/>
            <person name="Hainaut M."/>
            <person name="Henrissat B."/>
            <person name="Grigoriev I.V."/>
            <person name="Spatafora J.W."/>
            <person name="Aime M.C."/>
        </authorList>
    </citation>
    <scope>NUCLEOTIDE SEQUENCE [LARGE SCALE GENOMIC DNA]</scope>
    <source>
        <strain evidence="1 2">SA 807</strain>
    </source>
</reference>
<proteinExistence type="predicted"/>
<gene>
    <name evidence="1" type="ORF">IE53DRAFT_17202</name>
</gene>
<dbReference type="Proteomes" id="UP000245626">
    <property type="component" value="Unassembled WGS sequence"/>
</dbReference>
<organism evidence="1 2">
    <name type="scientific">Violaceomyces palustris</name>
    <dbReference type="NCBI Taxonomy" id="1673888"/>
    <lineage>
        <taxon>Eukaryota</taxon>
        <taxon>Fungi</taxon>
        <taxon>Dikarya</taxon>
        <taxon>Basidiomycota</taxon>
        <taxon>Ustilaginomycotina</taxon>
        <taxon>Ustilaginomycetes</taxon>
        <taxon>Violaceomycetales</taxon>
        <taxon>Violaceomycetaceae</taxon>
        <taxon>Violaceomyces</taxon>
    </lineage>
</organism>
<dbReference type="EMBL" id="KZ819794">
    <property type="protein sequence ID" value="PWN52140.1"/>
    <property type="molecule type" value="Genomic_DNA"/>
</dbReference>
<keyword evidence="1" id="KW-0346">Stress response</keyword>